<organism evidence="2">
    <name type="scientific">Methanothermobacter wolfeii</name>
    <name type="common">Methanobacterium wolfei</name>
    <dbReference type="NCBI Taxonomy" id="145261"/>
    <lineage>
        <taxon>Archaea</taxon>
        <taxon>Methanobacteriati</taxon>
        <taxon>Methanobacteriota</taxon>
        <taxon>Methanomada group</taxon>
        <taxon>Methanobacteria</taxon>
        <taxon>Methanobacteriales</taxon>
        <taxon>Methanobacteriaceae</taxon>
        <taxon>Methanothermobacter</taxon>
    </lineage>
</organism>
<reference evidence="2" key="1">
    <citation type="submission" date="2022-09" db="EMBL/GenBank/DDBJ databases">
        <title>Characterization of three MwoI isoschizomers from sequenced genome and metagenomes.</title>
        <authorList>
            <person name="Fomenkov A."/>
            <person name="Xu S.Y."/>
            <person name="Roberts R.J."/>
        </authorList>
    </citation>
    <scope>NUCLEOTIDE SEQUENCE</scope>
    <source>
        <strain evidence="2">DSM 2970</strain>
    </source>
</reference>
<protein>
    <submittedName>
        <fullName evidence="2">Uncharacterized protein</fullName>
    </submittedName>
</protein>
<sequence>MDDKGILSIDFIFATLIAILIMAGMVAMVNNELSRTQTGELGEARMVGERVAGAVNAAYTNGPGFAANITIPSHLNCTVEVRNGEVRVFYGTYTVNLDIIPKVNVTTTNMTPGKYTVMNRNGTVIITRI</sequence>
<dbReference type="AlphaFoldDB" id="A0A9E7UHR5"/>
<dbReference type="Proteomes" id="UP001065373">
    <property type="component" value="Chromosome"/>
</dbReference>
<keyword evidence="1" id="KW-1133">Transmembrane helix</keyword>
<accession>A0A9E7UHR5</accession>
<feature type="transmembrane region" description="Helical" evidence="1">
    <location>
        <begin position="6"/>
        <end position="29"/>
    </location>
</feature>
<keyword evidence="1" id="KW-0812">Transmembrane</keyword>
<dbReference type="RefSeq" id="WP_191216516.1">
    <property type="nucleotide sequence ID" value="NZ_CP104550.1"/>
</dbReference>
<proteinExistence type="predicted"/>
<gene>
    <name evidence="2" type="ORF">N5910_04215</name>
</gene>
<evidence type="ECO:0000256" key="1">
    <source>
        <dbReference type="SAM" id="Phobius"/>
    </source>
</evidence>
<evidence type="ECO:0000313" key="2">
    <source>
        <dbReference type="EMBL" id="UXH32494.1"/>
    </source>
</evidence>
<dbReference type="EMBL" id="CP104550">
    <property type="protein sequence ID" value="UXH32494.1"/>
    <property type="molecule type" value="Genomic_DNA"/>
</dbReference>
<name>A0A9E7UHR5_METWO</name>
<keyword evidence="1" id="KW-0472">Membrane</keyword>
<dbReference type="GeneID" id="58978461"/>